<proteinExistence type="predicted"/>
<dbReference type="HOGENOM" id="CLU_020336_50_3_5"/>
<dbReference type="Pfam" id="PF00561">
    <property type="entry name" value="Abhydrolase_1"/>
    <property type="match status" value="1"/>
</dbReference>
<sequence>MSTDIGDIAIVHDDHPACGVNAGVPVLLLHGAVQTRAVWAGQVEALVDRHRVIVPDLRGHGATPLGGERLTIDRMAMDCLALLDRLGIGRFAVCGVSLGGMVALEIAARAPDRVTALVLANTPRSLSGIGWVRRLVDWLDPQRLLHPTFHILGQARTARIGLALAARLVGPFWVGRDARRHFIAGFRAMSPDAIVATYRAIVESRPLDLGRIHCPCLVIDTLHDATTIREQAADIVAEAPNAMSVVLEAGHVANLDNPAVFNRVLAEFLAVPGRN</sequence>
<dbReference type="Proteomes" id="UP000000321">
    <property type="component" value="Unassembled WGS sequence"/>
</dbReference>
<reference evidence="2 3" key="1">
    <citation type="journal article" date="2008" name="Appl. Environ. Microbiol.">
        <title>Genomic insights into Mn(II) oxidation by the marine alphaproteobacterium Aurantimonas sp. strain SI85-9A1.</title>
        <authorList>
            <person name="Dick G.J."/>
            <person name="Podell S."/>
            <person name="Johnson H.A."/>
            <person name="Rivera-Espinoza Y."/>
            <person name="Bernier-Latmani R."/>
            <person name="McCarthy J.K."/>
            <person name="Torpey J.W."/>
            <person name="Clement B.G."/>
            <person name="Gaasterland T."/>
            <person name="Tebo B.M."/>
        </authorList>
    </citation>
    <scope>NUCLEOTIDE SEQUENCE [LARGE SCALE GENOMIC DNA]</scope>
    <source>
        <strain evidence="2 3">SI85-9A1</strain>
    </source>
</reference>
<organism evidence="2 3">
    <name type="scientific">Aurantimonas manganoxydans (strain ATCC BAA-1229 / DSM 21871 / SI85-9A1)</name>
    <dbReference type="NCBI Taxonomy" id="287752"/>
    <lineage>
        <taxon>Bacteria</taxon>
        <taxon>Pseudomonadati</taxon>
        <taxon>Pseudomonadota</taxon>
        <taxon>Alphaproteobacteria</taxon>
        <taxon>Hyphomicrobiales</taxon>
        <taxon>Aurantimonadaceae</taxon>
        <taxon>Aurantimonas</taxon>
    </lineage>
</organism>
<dbReference type="GO" id="GO:0016787">
    <property type="term" value="F:hydrolase activity"/>
    <property type="evidence" value="ECO:0007669"/>
    <property type="project" value="UniProtKB-KW"/>
</dbReference>
<dbReference type="OrthoDB" id="9808398at2"/>
<gene>
    <name evidence="2" type="ORF">SI859A1_02870</name>
</gene>
<keyword evidence="2" id="KW-0378">Hydrolase</keyword>
<dbReference type="EMBL" id="AAPJ01000005">
    <property type="protein sequence ID" value="EAS49269.1"/>
    <property type="molecule type" value="Genomic_DNA"/>
</dbReference>
<name>Q1YGF6_AURMS</name>
<dbReference type="PRINTS" id="PR00111">
    <property type="entry name" value="ABHYDROLASE"/>
</dbReference>
<dbReference type="PANTHER" id="PTHR43798">
    <property type="entry name" value="MONOACYLGLYCEROL LIPASE"/>
    <property type="match status" value="1"/>
</dbReference>
<dbReference type="InterPro" id="IPR050266">
    <property type="entry name" value="AB_hydrolase_sf"/>
</dbReference>
<comment type="caution">
    <text evidence="2">The sequence shown here is derived from an EMBL/GenBank/DDBJ whole genome shotgun (WGS) entry which is preliminary data.</text>
</comment>
<dbReference type="ESTHER" id="mobas-q1ygf6">
    <property type="family name" value="6_AlphaBeta_hydrolase"/>
</dbReference>
<accession>Q1YGF6</accession>
<dbReference type="RefSeq" id="WP_009210689.1">
    <property type="nucleotide sequence ID" value="NZ_BBWP01000008.1"/>
</dbReference>
<dbReference type="Gene3D" id="3.40.50.1820">
    <property type="entry name" value="alpha/beta hydrolase"/>
    <property type="match status" value="1"/>
</dbReference>
<evidence type="ECO:0000313" key="2">
    <source>
        <dbReference type="EMBL" id="EAS49269.1"/>
    </source>
</evidence>
<dbReference type="InterPro" id="IPR000073">
    <property type="entry name" value="AB_hydrolase_1"/>
</dbReference>
<dbReference type="AlphaFoldDB" id="Q1YGF6"/>
<protein>
    <submittedName>
        <fullName evidence="2">Alpha/beta hydrolase family protein</fullName>
    </submittedName>
</protein>
<dbReference type="BioCyc" id="AURANTIMONAS:SI859A1_02870-MONOMER"/>
<dbReference type="InterPro" id="IPR029058">
    <property type="entry name" value="AB_hydrolase_fold"/>
</dbReference>
<evidence type="ECO:0000313" key="3">
    <source>
        <dbReference type="Proteomes" id="UP000000321"/>
    </source>
</evidence>
<dbReference type="SUPFAM" id="SSF53474">
    <property type="entry name" value="alpha/beta-Hydrolases"/>
    <property type="match status" value="1"/>
</dbReference>
<feature type="domain" description="AB hydrolase-1" evidence="1">
    <location>
        <begin position="25"/>
        <end position="258"/>
    </location>
</feature>
<keyword evidence="3" id="KW-1185">Reference proteome</keyword>
<evidence type="ECO:0000259" key="1">
    <source>
        <dbReference type="Pfam" id="PF00561"/>
    </source>
</evidence>